<evidence type="ECO:0000256" key="1">
    <source>
        <dbReference type="SAM" id="SignalP"/>
    </source>
</evidence>
<feature type="domain" description="SLH" evidence="2">
    <location>
        <begin position="96"/>
        <end position="159"/>
    </location>
</feature>
<dbReference type="RefSeq" id="WP_209510473.1">
    <property type="nucleotide sequence ID" value="NZ_JAGGKS010000001.1"/>
</dbReference>
<evidence type="ECO:0000313" key="3">
    <source>
        <dbReference type="EMBL" id="MBP1924732.1"/>
    </source>
</evidence>
<keyword evidence="4" id="KW-1185">Reference proteome</keyword>
<protein>
    <recommendedName>
        <fullName evidence="2">SLH domain-containing protein</fullName>
    </recommendedName>
</protein>
<feature type="chain" id="PRO_5046149820" description="SLH domain-containing protein" evidence="1">
    <location>
        <begin position="27"/>
        <end position="559"/>
    </location>
</feature>
<name>A0ABS4GB18_9FIRM</name>
<organism evidence="3 4">
    <name type="scientific">Sedimentibacter acidaminivorans</name>
    <dbReference type="NCBI Taxonomy" id="913099"/>
    <lineage>
        <taxon>Bacteria</taxon>
        <taxon>Bacillati</taxon>
        <taxon>Bacillota</taxon>
        <taxon>Tissierellia</taxon>
        <taxon>Sedimentibacter</taxon>
    </lineage>
</organism>
<dbReference type="Proteomes" id="UP001519342">
    <property type="component" value="Unassembled WGS sequence"/>
</dbReference>
<keyword evidence="1" id="KW-0732">Signal</keyword>
<accession>A0ABS4GB18</accession>
<dbReference type="InterPro" id="IPR001119">
    <property type="entry name" value="SLH_dom"/>
</dbReference>
<gene>
    <name evidence="3" type="ORF">J2Z76_000585</name>
</gene>
<proteinExistence type="predicted"/>
<dbReference type="PROSITE" id="PS51272">
    <property type="entry name" value="SLH"/>
    <property type="match status" value="1"/>
</dbReference>
<dbReference type="Pfam" id="PF00395">
    <property type="entry name" value="SLH"/>
    <property type="match status" value="1"/>
</dbReference>
<dbReference type="EMBL" id="JAGGKS010000001">
    <property type="protein sequence ID" value="MBP1924732.1"/>
    <property type="molecule type" value="Genomic_DNA"/>
</dbReference>
<evidence type="ECO:0000259" key="2">
    <source>
        <dbReference type="PROSITE" id="PS51272"/>
    </source>
</evidence>
<reference evidence="3 4" key="1">
    <citation type="submission" date="2021-03" db="EMBL/GenBank/DDBJ databases">
        <title>Genomic Encyclopedia of Type Strains, Phase IV (KMG-IV): sequencing the most valuable type-strain genomes for metagenomic binning, comparative biology and taxonomic classification.</title>
        <authorList>
            <person name="Goeker M."/>
        </authorList>
    </citation>
    <scope>NUCLEOTIDE SEQUENCE [LARGE SCALE GENOMIC DNA]</scope>
    <source>
        <strain evidence="3 4">DSM 24004</strain>
    </source>
</reference>
<evidence type="ECO:0000313" key="4">
    <source>
        <dbReference type="Proteomes" id="UP001519342"/>
    </source>
</evidence>
<comment type="caution">
    <text evidence="3">The sequence shown here is derived from an EMBL/GenBank/DDBJ whole genome shotgun (WGS) entry which is preliminary data.</text>
</comment>
<sequence>MNKKKILRVVTLVVVFSFTLTFAAFAGPKDKLPPGQAKKLARYNFDYNTSANFMKEKGIIKGYGNNDFGFDDYVKRGDITVMMVRAFNINTIINKYVENFEDVEYGSYYYDAIVAAKSLGIAKGNGNKTFNPKNYVTINEAILLIERSAAVVNSNVKVEDVDLEDLYDDTELDEYATRSDIANMLYYVLTGDEYNGEEVEDTNIDTIEYTIKENTVLTLDEDDIVDAFEDATDDEEFEYVKFTLPSTSYGKLYYDYNSATNYDSLVKSTTEYYDNSDPNISDVTFVPKTNYAGTVSIKYTAYDEDGDYYTGIIKIVVEENNFSLDTIEYKIIENTVLTLDEDDIVDAFEDATDDEEFEYVKFTLPSTSYGKLYYDYNSATNYDSLVKSTIKYYDNSDPNISDVTFVAKTNYAGTVSIKYTAYDEDGDSYTGIIKIVVEENNSSLDTIEYETDENNSFTFDEEDFIDVLEEETDNDLNYVKFILPARNEGKLYYDYSETSNYKSVVTESGKYFVDSSKYISKVTFVPYTNFDGTVDIAYTAYDEEGISYEGIIEITVNED</sequence>
<feature type="signal peptide" evidence="1">
    <location>
        <begin position="1"/>
        <end position="26"/>
    </location>
</feature>